<proteinExistence type="predicted"/>
<evidence type="ECO:0000313" key="2">
    <source>
        <dbReference type="EMBL" id="CAI6344082.1"/>
    </source>
</evidence>
<dbReference type="PANTHER" id="PTHR46880:SF5">
    <property type="entry name" value="DUF4371 DOMAIN-CONTAINING PROTEIN"/>
    <property type="match status" value="1"/>
</dbReference>
<accession>A0AAV0VII9</accession>
<reference evidence="2 3" key="1">
    <citation type="submission" date="2023-01" db="EMBL/GenBank/DDBJ databases">
        <authorList>
            <person name="Whitehead M."/>
        </authorList>
    </citation>
    <scope>NUCLEOTIDE SEQUENCE [LARGE SCALE GENOMIC DNA]</scope>
</reference>
<evidence type="ECO:0000313" key="3">
    <source>
        <dbReference type="Proteomes" id="UP001160148"/>
    </source>
</evidence>
<evidence type="ECO:0000259" key="1">
    <source>
        <dbReference type="Pfam" id="PF05699"/>
    </source>
</evidence>
<organism evidence="2 3">
    <name type="scientific">Macrosiphum euphorbiae</name>
    <name type="common">potato aphid</name>
    <dbReference type="NCBI Taxonomy" id="13131"/>
    <lineage>
        <taxon>Eukaryota</taxon>
        <taxon>Metazoa</taxon>
        <taxon>Ecdysozoa</taxon>
        <taxon>Arthropoda</taxon>
        <taxon>Hexapoda</taxon>
        <taxon>Insecta</taxon>
        <taxon>Pterygota</taxon>
        <taxon>Neoptera</taxon>
        <taxon>Paraneoptera</taxon>
        <taxon>Hemiptera</taxon>
        <taxon>Sternorrhyncha</taxon>
        <taxon>Aphidomorpha</taxon>
        <taxon>Aphidoidea</taxon>
        <taxon>Aphididae</taxon>
        <taxon>Macrosiphini</taxon>
        <taxon>Macrosiphum</taxon>
    </lineage>
</organism>
<feature type="domain" description="HAT C-terminal dimerisation" evidence="1">
    <location>
        <begin position="32"/>
        <end position="121"/>
    </location>
</feature>
<dbReference type="AlphaFoldDB" id="A0AAV0VII9"/>
<dbReference type="InterPro" id="IPR008906">
    <property type="entry name" value="HATC_C_dom"/>
</dbReference>
<comment type="caution">
    <text evidence="2">The sequence shown here is derived from an EMBL/GenBank/DDBJ whole genome shotgun (WGS) entry which is preliminary data.</text>
</comment>
<gene>
    <name evidence="2" type="ORF">MEUPH1_LOCUS1258</name>
</gene>
<dbReference type="Proteomes" id="UP001160148">
    <property type="component" value="Unassembled WGS sequence"/>
</dbReference>
<sequence>MASAVDNFFSLDFEESQYFINHYKDLLNIEIKSLMAEMIVAQNSLKTLNQKFDIQDLKKSVEKHVYPNLYKLLQVALTLPISSATCERSFSALRKIKTWLRVSMGQERLTDLSILYIEKDLTNKIDIKEVICIFAQTERRIMLE</sequence>
<dbReference type="SUPFAM" id="SSF53098">
    <property type="entry name" value="Ribonuclease H-like"/>
    <property type="match status" value="1"/>
</dbReference>
<dbReference type="GO" id="GO:0046983">
    <property type="term" value="F:protein dimerization activity"/>
    <property type="evidence" value="ECO:0007669"/>
    <property type="project" value="InterPro"/>
</dbReference>
<dbReference type="EMBL" id="CARXXK010000001">
    <property type="protein sequence ID" value="CAI6344082.1"/>
    <property type="molecule type" value="Genomic_DNA"/>
</dbReference>
<keyword evidence="3" id="KW-1185">Reference proteome</keyword>
<dbReference type="InterPro" id="IPR012337">
    <property type="entry name" value="RNaseH-like_sf"/>
</dbReference>
<dbReference type="Pfam" id="PF05699">
    <property type="entry name" value="Dimer_Tnp_hAT"/>
    <property type="match status" value="1"/>
</dbReference>
<dbReference type="PANTHER" id="PTHR46880">
    <property type="entry name" value="RAS-ASSOCIATING DOMAIN-CONTAINING PROTEIN"/>
    <property type="match status" value="1"/>
</dbReference>
<protein>
    <recommendedName>
        <fullName evidence="1">HAT C-terminal dimerisation domain-containing protein</fullName>
    </recommendedName>
</protein>
<name>A0AAV0VII9_9HEMI</name>